<feature type="transmembrane region" description="Helical" evidence="1">
    <location>
        <begin position="46"/>
        <end position="68"/>
    </location>
</feature>
<evidence type="ECO:0000313" key="2">
    <source>
        <dbReference type="EMBL" id="KAK4494962.1"/>
    </source>
</evidence>
<sequence length="296" mass="33980">MSLMLTQIQGVGILWTVPVQLQFSFVTLLATVLIKDVKKPWKRMLFYTLSILAGWYARSWSSCHWLGLLLADADITYNWIKWTQARWWALYPVLFLATGITIASPLVLLFNSDIFYWSFMAWENAIHPNQYTGRPIFETVPTIWAAYPNYNYPSLAILTFSVGLQVIVELSTWVQKALSIKLITFFHPHIMTIYLMHGFIFWSIGAYVAVSLSSLSVPYWAILLITAVVCYSIIMILTVMITPLIEFATKGSTKNIWRWATEEPVPHRPTTAPFNKQLVVGRMQDENGERKNEEAA</sequence>
<keyword evidence="3" id="KW-1185">Reference proteome</keyword>
<keyword evidence="1" id="KW-0812">Transmembrane</keyword>
<name>A0ABR0E0L2_ZASCE</name>
<dbReference type="EMBL" id="JAXOVC010000013">
    <property type="protein sequence ID" value="KAK4494962.1"/>
    <property type="molecule type" value="Genomic_DNA"/>
</dbReference>
<keyword evidence="1" id="KW-0472">Membrane</keyword>
<evidence type="ECO:0000313" key="3">
    <source>
        <dbReference type="Proteomes" id="UP001305779"/>
    </source>
</evidence>
<accession>A0ABR0E0L2</accession>
<feature type="transmembrane region" description="Helical" evidence="1">
    <location>
        <begin position="12"/>
        <end position="34"/>
    </location>
</feature>
<keyword evidence="1" id="KW-1133">Transmembrane helix</keyword>
<comment type="caution">
    <text evidence="2">The sequence shown here is derived from an EMBL/GenBank/DDBJ whole genome shotgun (WGS) entry which is preliminary data.</text>
</comment>
<organism evidence="2 3">
    <name type="scientific">Zasmidium cellare</name>
    <name type="common">Wine cellar mold</name>
    <name type="synonym">Racodium cellare</name>
    <dbReference type="NCBI Taxonomy" id="395010"/>
    <lineage>
        <taxon>Eukaryota</taxon>
        <taxon>Fungi</taxon>
        <taxon>Dikarya</taxon>
        <taxon>Ascomycota</taxon>
        <taxon>Pezizomycotina</taxon>
        <taxon>Dothideomycetes</taxon>
        <taxon>Dothideomycetidae</taxon>
        <taxon>Mycosphaerellales</taxon>
        <taxon>Mycosphaerellaceae</taxon>
        <taxon>Zasmidium</taxon>
    </lineage>
</organism>
<proteinExistence type="predicted"/>
<feature type="transmembrane region" description="Helical" evidence="1">
    <location>
        <begin position="191"/>
        <end position="213"/>
    </location>
</feature>
<feature type="transmembrane region" description="Helical" evidence="1">
    <location>
        <begin position="88"/>
        <end position="110"/>
    </location>
</feature>
<protein>
    <recommendedName>
        <fullName evidence="4">Acyltransferase 3 domain-containing protein</fullName>
    </recommendedName>
</protein>
<evidence type="ECO:0000256" key="1">
    <source>
        <dbReference type="SAM" id="Phobius"/>
    </source>
</evidence>
<feature type="transmembrane region" description="Helical" evidence="1">
    <location>
        <begin position="219"/>
        <end position="245"/>
    </location>
</feature>
<gene>
    <name evidence="2" type="ORF">PRZ48_014318</name>
</gene>
<evidence type="ECO:0008006" key="4">
    <source>
        <dbReference type="Google" id="ProtNLM"/>
    </source>
</evidence>
<dbReference type="Proteomes" id="UP001305779">
    <property type="component" value="Unassembled WGS sequence"/>
</dbReference>
<reference evidence="2 3" key="1">
    <citation type="journal article" date="2023" name="G3 (Bethesda)">
        <title>A chromosome-level genome assembly of Zasmidium syzygii isolated from banana leaves.</title>
        <authorList>
            <person name="van Westerhoven A.C."/>
            <person name="Mehrabi R."/>
            <person name="Talebi R."/>
            <person name="Steentjes M.B.F."/>
            <person name="Corcolon B."/>
            <person name="Chong P.A."/>
            <person name="Kema G.H.J."/>
            <person name="Seidl M.F."/>
        </authorList>
    </citation>
    <scope>NUCLEOTIDE SEQUENCE [LARGE SCALE GENOMIC DNA]</scope>
    <source>
        <strain evidence="2 3">P124</strain>
    </source>
</reference>